<feature type="transmembrane region" description="Helical" evidence="1">
    <location>
        <begin position="36"/>
        <end position="52"/>
    </location>
</feature>
<evidence type="ECO:0000256" key="1">
    <source>
        <dbReference type="SAM" id="Phobius"/>
    </source>
</evidence>
<keyword evidence="1" id="KW-1133">Transmembrane helix</keyword>
<protein>
    <submittedName>
        <fullName evidence="2">Uncharacterized protein</fullName>
    </submittedName>
</protein>
<dbReference type="AlphaFoldDB" id="A0A8X6UUE6"/>
<feature type="non-terminal residue" evidence="2">
    <location>
        <position position="1"/>
    </location>
</feature>
<name>A0A8X6UUE6_NEPPI</name>
<accession>A0A8X6UUE6</accession>
<organism evidence="2 3">
    <name type="scientific">Nephila pilipes</name>
    <name type="common">Giant wood spider</name>
    <name type="synonym">Nephila maculata</name>
    <dbReference type="NCBI Taxonomy" id="299642"/>
    <lineage>
        <taxon>Eukaryota</taxon>
        <taxon>Metazoa</taxon>
        <taxon>Ecdysozoa</taxon>
        <taxon>Arthropoda</taxon>
        <taxon>Chelicerata</taxon>
        <taxon>Arachnida</taxon>
        <taxon>Araneae</taxon>
        <taxon>Araneomorphae</taxon>
        <taxon>Entelegynae</taxon>
        <taxon>Araneoidea</taxon>
        <taxon>Nephilidae</taxon>
        <taxon>Nephila</taxon>
    </lineage>
</organism>
<keyword evidence="3" id="KW-1185">Reference proteome</keyword>
<dbReference type="EMBL" id="BMAW01037960">
    <property type="protein sequence ID" value="GFU50608.1"/>
    <property type="molecule type" value="Genomic_DNA"/>
</dbReference>
<keyword evidence="1" id="KW-0812">Transmembrane</keyword>
<comment type="caution">
    <text evidence="2">The sequence shown here is derived from an EMBL/GenBank/DDBJ whole genome shotgun (WGS) entry which is preliminary data.</text>
</comment>
<sequence>PRNCFFRELSSSEVLACVKQTEANFGEKMNTFRNEGFVLSFLAMVILVYSAYPETFHSEFLKKINCIAESGFQPYCDLFILCNNLLSKPYLDAYDRCVEEICPNGIGKCSEDEELYNSRENRTAIHYCIMDEVEKEGSDKEEIGLNQFLDCLDILSSICLGDVENENK</sequence>
<keyword evidence="1" id="KW-0472">Membrane</keyword>
<proteinExistence type="predicted"/>
<gene>
    <name evidence="2" type="ORF">NPIL_585941</name>
</gene>
<reference evidence="2" key="1">
    <citation type="submission" date="2020-08" db="EMBL/GenBank/DDBJ databases">
        <title>Multicomponent nature underlies the extraordinary mechanical properties of spider dragline silk.</title>
        <authorList>
            <person name="Kono N."/>
            <person name="Nakamura H."/>
            <person name="Mori M."/>
            <person name="Yoshida Y."/>
            <person name="Ohtoshi R."/>
            <person name="Malay A.D."/>
            <person name="Moran D.A.P."/>
            <person name="Tomita M."/>
            <person name="Numata K."/>
            <person name="Arakawa K."/>
        </authorList>
    </citation>
    <scope>NUCLEOTIDE SEQUENCE</scope>
</reference>
<evidence type="ECO:0000313" key="2">
    <source>
        <dbReference type="EMBL" id="GFU50608.1"/>
    </source>
</evidence>
<dbReference type="Proteomes" id="UP000887013">
    <property type="component" value="Unassembled WGS sequence"/>
</dbReference>
<evidence type="ECO:0000313" key="3">
    <source>
        <dbReference type="Proteomes" id="UP000887013"/>
    </source>
</evidence>
<dbReference type="OrthoDB" id="6424365at2759"/>